<comment type="caution">
    <text evidence="2">The sequence shown here is derived from an EMBL/GenBank/DDBJ whole genome shotgun (WGS) entry which is preliminary data.</text>
</comment>
<organism evidence="2 3">
    <name type="scientific">Corynebacterium urealyticum</name>
    <dbReference type="NCBI Taxonomy" id="43771"/>
    <lineage>
        <taxon>Bacteria</taxon>
        <taxon>Bacillati</taxon>
        <taxon>Actinomycetota</taxon>
        <taxon>Actinomycetes</taxon>
        <taxon>Mycobacteriales</taxon>
        <taxon>Corynebacteriaceae</taxon>
        <taxon>Corynebacterium</taxon>
    </lineage>
</organism>
<feature type="compositionally biased region" description="Acidic residues" evidence="1">
    <location>
        <begin position="239"/>
        <end position="264"/>
    </location>
</feature>
<reference evidence="2 3" key="1">
    <citation type="submission" date="2017-11" db="EMBL/GenBank/DDBJ databases">
        <title>Infants hospitalized years apart are colonized by the same room-sourced microbial strains.</title>
        <authorList>
            <person name="Brooks B."/>
            <person name="Olm M.R."/>
            <person name="Firek B.A."/>
            <person name="Baker R."/>
            <person name="Thomas B.C."/>
            <person name="Morowitz M.J."/>
            <person name="Banfield J.F."/>
        </authorList>
    </citation>
    <scope>NUCLEOTIDE SEQUENCE [LARGE SCALE GENOMIC DNA]</scope>
    <source>
        <strain evidence="2">S2_012_000_R3_87</strain>
    </source>
</reference>
<dbReference type="AlphaFoldDB" id="A0A2W5BBP8"/>
<feature type="region of interest" description="Disordered" evidence="1">
    <location>
        <begin position="203"/>
        <end position="278"/>
    </location>
</feature>
<evidence type="ECO:0000313" key="2">
    <source>
        <dbReference type="EMBL" id="PZP03283.1"/>
    </source>
</evidence>
<gene>
    <name evidence="2" type="ORF">DI609_01170</name>
</gene>
<sequence length="306" mass="33296">MTAYDLLKFDWDAKPSTSSHYGTHEYIWYNREAVDESEARQLVLYTIIRSGIAGYARGDFHADVMLMQYQVTRVEGVADPDTAVLSVASSDNPADHETLDMLFGDSWRKFIATIESSARSEYVDNPPTQVMSVVGDTEGVGASDDKEASVPTSQDDSVADGAGMALSGQQLTDMIVAAASAAEASEGTLGPDMEHELDLLYGPKSAEDRDGDEDDFDPEDLDGLLDPEDEYDEPRGYDNDFDDEFLDSGIDDDDDDDETDDDGDTNTPSASPVSAQPDEVLASLRETYGDAFVEDLIARAVKESSE</sequence>
<accession>A0A2W5BBP8</accession>
<dbReference type="EMBL" id="QFNY01000014">
    <property type="protein sequence ID" value="PZP03283.1"/>
    <property type="molecule type" value="Genomic_DNA"/>
</dbReference>
<evidence type="ECO:0000313" key="3">
    <source>
        <dbReference type="Proteomes" id="UP000249451"/>
    </source>
</evidence>
<protein>
    <submittedName>
        <fullName evidence="2">Uncharacterized protein</fullName>
    </submittedName>
</protein>
<dbReference type="Proteomes" id="UP000249451">
    <property type="component" value="Unassembled WGS sequence"/>
</dbReference>
<proteinExistence type="predicted"/>
<feature type="compositionally biased region" description="Acidic residues" evidence="1">
    <location>
        <begin position="209"/>
        <end position="232"/>
    </location>
</feature>
<name>A0A2W5BBP8_9CORY</name>
<feature type="region of interest" description="Disordered" evidence="1">
    <location>
        <begin position="122"/>
        <end position="161"/>
    </location>
</feature>
<evidence type="ECO:0000256" key="1">
    <source>
        <dbReference type="SAM" id="MobiDB-lite"/>
    </source>
</evidence>